<organism evidence="3 4">
    <name type="scientific">Morus notabilis</name>
    <dbReference type="NCBI Taxonomy" id="981085"/>
    <lineage>
        <taxon>Eukaryota</taxon>
        <taxon>Viridiplantae</taxon>
        <taxon>Streptophyta</taxon>
        <taxon>Embryophyta</taxon>
        <taxon>Tracheophyta</taxon>
        <taxon>Spermatophyta</taxon>
        <taxon>Magnoliopsida</taxon>
        <taxon>eudicotyledons</taxon>
        <taxon>Gunneridae</taxon>
        <taxon>Pentapetalae</taxon>
        <taxon>rosids</taxon>
        <taxon>fabids</taxon>
        <taxon>Rosales</taxon>
        <taxon>Moraceae</taxon>
        <taxon>Moreae</taxon>
        <taxon>Morus</taxon>
    </lineage>
</organism>
<proteinExistence type="predicted"/>
<feature type="compositionally biased region" description="Basic and acidic residues" evidence="1">
    <location>
        <begin position="101"/>
        <end position="115"/>
    </location>
</feature>
<keyword evidence="4" id="KW-1185">Reference proteome</keyword>
<evidence type="ECO:0000313" key="3">
    <source>
        <dbReference type="EMBL" id="EXB69696.1"/>
    </source>
</evidence>
<evidence type="ECO:0000256" key="1">
    <source>
        <dbReference type="SAM" id="MobiDB-lite"/>
    </source>
</evidence>
<keyword evidence="2" id="KW-0472">Membrane</keyword>
<feature type="transmembrane region" description="Helical" evidence="2">
    <location>
        <begin position="66"/>
        <end position="89"/>
    </location>
</feature>
<dbReference type="Proteomes" id="UP000030645">
    <property type="component" value="Unassembled WGS sequence"/>
</dbReference>
<keyword evidence="2" id="KW-0812">Transmembrane</keyword>
<dbReference type="EMBL" id="KE344590">
    <property type="protein sequence ID" value="EXB69696.1"/>
    <property type="molecule type" value="Genomic_DNA"/>
</dbReference>
<evidence type="ECO:0000313" key="4">
    <source>
        <dbReference type="Proteomes" id="UP000030645"/>
    </source>
</evidence>
<evidence type="ECO:0000256" key="2">
    <source>
        <dbReference type="SAM" id="Phobius"/>
    </source>
</evidence>
<accession>W9RFK9</accession>
<sequence>MPSGLIFPLLSKNIFSKFLENPHTNATPFCIAGTGVDDEYLNFQNTISGNAFPCPFLQELPHRGRLLVRTMTVGRGLATTVMTMGMFLFRGAMFVRERRAAERGTIEKESERQRENGATAETELGR</sequence>
<gene>
    <name evidence="3" type="ORF">L484_002151</name>
</gene>
<reference evidence="4" key="1">
    <citation type="submission" date="2013-01" db="EMBL/GenBank/DDBJ databases">
        <title>Draft Genome Sequence of a Mulberry Tree, Morus notabilis C.K. Schneid.</title>
        <authorList>
            <person name="He N."/>
            <person name="Zhao S."/>
        </authorList>
    </citation>
    <scope>NUCLEOTIDE SEQUENCE</scope>
</reference>
<dbReference type="AlphaFoldDB" id="W9RFK9"/>
<feature type="region of interest" description="Disordered" evidence="1">
    <location>
        <begin position="101"/>
        <end position="126"/>
    </location>
</feature>
<protein>
    <submittedName>
        <fullName evidence="3">Uncharacterized protein</fullName>
    </submittedName>
</protein>
<name>W9RFK9_9ROSA</name>
<keyword evidence="2" id="KW-1133">Transmembrane helix</keyword>